<reference evidence="1 2" key="1">
    <citation type="submission" date="2015-09" db="EMBL/GenBank/DDBJ databases">
        <title>Genome announcement of multiple Pseudomonas syringae strains.</title>
        <authorList>
            <person name="Thakur S."/>
            <person name="Wang P.W."/>
            <person name="Gong Y."/>
            <person name="Weir B.S."/>
            <person name="Guttman D.S."/>
        </authorList>
    </citation>
    <scope>NUCLEOTIDE SEQUENCE [LARGE SCALE GENOMIC DNA]</scope>
    <source>
        <strain evidence="1 2">ICMP3507</strain>
    </source>
</reference>
<organism evidence="1 2">
    <name type="scientific">Pseudomonas amygdali pv. lachrymans</name>
    <name type="common">Pseudomonas syringae pv. lachrymans</name>
    <dbReference type="NCBI Taxonomy" id="53707"/>
    <lineage>
        <taxon>Bacteria</taxon>
        <taxon>Pseudomonadati</taxon>
        <taxon>Pseudomonadota</taxon>
        <taxon>Gammaproteobacteria</taxon>
        <taxon>Pseudomonadales</taxon>
        <taxon>Pseudomonadaceae</taxon>
        <taxon>Pseudomonas</taxon>
        <taxon>Pseudomonas amygdali</taxon>
    </lineage>
</organism>
<feature type="non-terminal residue" evidence="1">
    <location>
        <position position="64"/>
    </location>
</feature>
<gene>
    <name evidence="1" type="ORF">ALO35_05261</name>
</gene>
<accession>A0A0P9TEJ1</accession>
<name>A0A0P9TEJ1_PSEAV</name>
<protein>
    <submittedName>
        <fullName evidence="1">2-dehydro-3-deoxy-6-phosphogalactonate aldolase</fullName>
    </submittedName>
</protein>
<dbReference type="Proteomes" id="UP000050265">
    <property type="component" value="Unassembled WGS sequence"/>
</dbReference>
<dbReference type="InterPro" id="IPR013785">
    <property type="entry name" value="Aldolase_TIM"/>
</dbReference>
<proteinExistence type="predicted"/>
<dbReference type="EMBL" id="LJQP01000150">
    <property type="protein sequence ID" value="KPX72347.1"/>
    <property type="molecule type" value="Genomic_DNA"/>
</dbReference>
<dbReference type="AlphaFoldDB" id="A0A0P9TEJ1"/>
<dbReference type="SUPFAM" id="SSF51569">
    <property type="entry name" value="Aldolase"/>
    <property type="match status" value="1"/>
</dbReference>
<evidence type="ECO:0000313" key="1">
    <source>
        <dbReference type="EMBL" id="KPX72347.1"/>
    </source>
</evidence>
<sequence length="64" mass="7097">MLKQALKENGLVAILRGLRPEEAPAIGDVLYEAGFRVIEVPLNSPQPFDSIRLLRQQLPADCLI</sequence>
<evidence type="ECO:0000313" key="2">
    <source>
        <dbReference type="Proteomes" id="UP000050265"/>
    </source>
</evidence>
<dbReference type="PATRIC" id="fig|53707.9.peg.4182"/>
<dbReference type="Gene3D" id="3.20.20.70">
    <property type="entry name" value="Aldolase class I"/>
    <property type="match status" value="1"/>
</dbReference>
<comment type="caution">
    <text evidence="1">The sequence shown here is derived from an EMBL/GenBank/DDBJ whole genome shotgun (WGS) entry which is preliminary data.</text>
</comment>